<organism evidence="2 3">
    <name type="scientific">Ferrimonas sediminum</name>
    <dbReference type="NCBI Taxonomy" id="718193"/>
    <lineage>
        <taxon>Bacteria</taxon>
        <taxon>Pseudomonadati</taxon>
        <taxon>Pseudomonadota</taxon>
        <taxon>Gammaproteobacteria</taxon>
        <taxon>Alteromonadales</taxon>
        <taxon>Ferrimonadaceae</taxon>
        <taxon>Ferrimonas</taxon>
    </lineage>
</organism>
<dbReference type="OrthoDB" id="9757917at2"/>
<gene>
    <name evidence="2" type="ORF">SAMN04488540_105190</name>
</gene>
<reference evidence="3" key="1">
    <citation type="submission" date="2016-10" db="EMBL/GenBank/DDBJ databases">
        <authorList>
            <person name="Varghese N."/>
            <person name="Submissions S."/>
        </authorList>
    </citation>
    <scope>NUCLEOTIDE SEQUENCE [LARGE SCALE GENOMIC DNA]</scope>
    <source>
        <strain evidence="3">DSM 23317</strain>
    </source>
</reference>
<accession>A0A1G8RIX9</accession>
<evidence type="ECO:0000313" key="3">
    <source>
        <dbReference type="Proteomes" id="UP000199527"/>
    </source>
</evidence>
<feature type="compositionally biased region" description="Low complexity" evidence="1">
    <location>
        <begin position="78"/>
        <end position="87"/>
    </location>
</feature>
<keyword evidence="3" id="KW-1185">Reference proteome</keyword>
<dbReference type="RefSeq" id="WP_090364792.1">
    <property type="nucleotide sequence ID" value="NZ_FNEM01000005.1"/>
</dbReference>
<evidence type="ECO:0000256" key="1">
    <source>
        <dbReference type="SAM" id="MobiDB-lite"/>
    </source>
</evidence>
<proteinExistence type="predicted"/>
<feature type="region of interest" description="Disordered" evidence="1">
    <location>
        <begin position="76"/>
        <end position="99"/>
    </location>
</feature>
<dbReference type="AlphaFoldDB" id="A0A1G8RIX9"/>
<evidence type="ECO:0000313" key="2">
    <source>
        <dbReference type="EMBL" id="SDJ16901.1"/>
    </source>
</evidence>
<dbReference type="Proteomes" id="UP000199527">
    <property type="component" value="Unassembled WGS sequence"/>
</dbReference>
<sequence length="99" mass="11215">MHKTKAKGEEAIAIIRFLDAQRHKLKGEDKREVAVITPYGAQKRTIRAMMAKVCDHESHDERNLFAEIIARTPKQSILPPSLSRLRPVSPPEAQHNGPR</sequence>
<protein>
    <submittedName>
        <fullName evidence="2">Uncharacterized protein</fullName>
    </submittedName>
</protein>
<name>A0A1G8RIX9_9GAMM</name>
<dbReference type="EMBL" id="FNEM01000005">
    <property type="protein sequence ID" value="SDJ16901.1"/>
    <property type="molecule type" value="Genomic_DNA"/>
</dbReference>